<feature type="domain" description="RsdA/BaiN/AoA(So)-like Rossmann fold-like" evidence="4">
    <location>
        <begin position="2"/>
        <end position="400"/>
    </location>
</feature>
<dbReference type="PRINTS" id="PR00411">
    <property type="entry name" value="PNDRDTASEI"/>
</dbReference>
<accession>A0A0P6WXI9</accession>
<comment type="caution">
    <text evidence="6">The sequence shown here is derived from an EMBL/GenBank/DDBJ whole genome shotgun (WGS) entry which is preliminary data.</text>
</comment>
<evidence type="ECO:0000256" key="1">
    <source>
        <dbReference type="ARBA" id="ARBA00001974"/>
    </source>
</evidence>
<dbReference type="Pfam" id="PF03486">
    <property type="entry name" value="HI0933_like"/>
    <property type="match status" value="1"/>
</dbReference>
<name>A0A0P6WXI9_9CHLR</name>
<keyword evidence="3" id="KW-0274">FAD</keyword>
<dbReference type="PANTHER" id="PTHR42887:SF2">
    <property type="entry name" value="OS12G0638800 PROTEIN"/>
    <property type="match status" value="1"/>
</dbReference>
<evidence type="ECO:0000256" key="2">
    <source>
        <dbReference type="ARBA" id="ARBA00022630"/>
    </source>
</evidence>
<gene>
    <name evidence="6" type="ORF">ADM99_04235</name>
</gene>
<proteinExistence type="predicted"/>
<dbReference type="InterPro" id="IPR057661">
    <property type="entry name" value="RsdA/BaiN/AoA(So)_Rossmann"/>
</dbReference>
<dbReference type="Pfam" id="PF22780">
    <property type="entry name" value="HI0933_like_1st"/>
    <property type="match status" value="1"/>
</dbReference>
<evidence type="ECO:0000313" key="7">
    <source>
        <dbReference type="Proteomes" id="UP000050430"/>
    </source>
</evidence>
<evidence type="ECO:0000259" key="5">
    <source>
        <dbReference type="Pfam" id="PF22780"/>
    </source>
</evidence>
<dbReference type="Proteomes" id="UP000050430">
    <property type="component" value="Unassembled WGS sequence"/>
</dbReference>
<dbReference type="PANTHER" id="PTHR42887">
    <property type="entry name" value="OS12G0638800 PROTEIN"/>
    <property type="match status" value="1"/>
</dbReference>
<dbReference type="RefSeq" id="WP_062421837.1">
    <property type="nucleotide sequence ID" value="NZ_BBYA01000009.1"/>
</dbReference>
<keyword evidence="7" id="KW-1185">Reference proteome</keyword>
<dbReference type="OrthoDB" id="9773233at2"/>
<dbReference type="InterPro" id="IPR055178">
    <property type="entry name" value="RsdA/BaiN/AoA(So)-like_dom"/>
</dbReference>
<evidence type="ECO:0008006" key="8">
    <source>
        <dbReference type="Google" id="ProtNLM"/>
    </source>
</evidence>
<evidence type="ECO:0000256" key="3">
    <source>
        <dbReference type="ARBA" id="ARBA00022827"/>
    </source>
</evidence>
<dbReference type="Gene3D" id="3.50.50.60">
    <property type="entry name" value="FAD/NAD(P)-binding domain"/>
    <property type="match status" value="1"/>
</dbReference>
<protein>
    <recommendedName>
        <fullName evidence="8">Flavoprotein</fullName>
    </recommendedName>
</protein>
<dbReference type="NCBIfam" id="TIGR00275">
    <property type="entry name" value="aminoacetone oxidase family FAD-binding enzyme"/>
    <property type="match status" value="1"/>
</dbReference>
<evidence type="ECO:0000259" key="4">
    <source>
        <dbReference type="Pfam" id="PF03486"/>
    </source>
</evidence>
<dbReference type="SUPFAM" id="SSF51905">
    <property type="entry name" value="FAD/NAD(P)-binding domain"/>
    <property type="match status" value="1"/>
</dbReference>
<dbReference type="STRING" id="229920.ADM99_04235"/>
<dbReference type="InterPro" id="IPR036188">
    <property type="entry name" value="FAD/NAD-bd_sf"/>
</dbReference>
<evidence type="ECO:0000313" key="6">
    <source>
        <dbReference type="EMBL" id="KPL73413.1"/>
    </source>
</evidence>
<dbReference type="InterPro" id="IPR023166">
    <property type="entry name" value="BaiN-like_dom_sf"/>
</dbReference>
<dbReference type="Gene3D" id="1.10.8.260">
    <property type="entry name" value="HI0933 insert domain-like"/>
    <property type="match status" value="1"/>
</dbReference>
<organism evidence="6 7">
    <name type="scientific">Leptolinea tardivitalis</name>
    <dbReference type="NCBI Taxonomy" id="229920"/>
    <lineage>
        <taxon>Bacteria</taxon>
        <taxon>Bacillati</taxon>
        <taxon>Chloroflexota</taxon>
        <taxon>Anaerolineae</taxon>
        <taxon>Anaerolineales</taxon>
        <taxon>Anaerolineaceae</taxon>
        <taxon>Leptolinea</taxon>
    </lineage>
</organism>
<dbReference type="EMBL" id="LGCK01000006">
    <property type="protein sequence ID" value="KPL73413.1"/>
    <property type="molecule type" value="Genomic_DNA"/>
</dbReference>
<dbReference type="InterPro" id="IPR004792">
    <property type="entry name" value="BaiN-like"/>
</dbReference>
<dbReference type="Gene3D" id="2.40.30.10">
    <property type="entry name" value="Translation factors"/>
    <property type="match status" value="1"/>
</dbReference>
<feature type="domain" description="RsdA/BaiN/AoA(So)-like insert" evidence="5">
    <location>
        <begin position="190"/>
        <end position="344"/>
    </location>
</feature>
<dbReference type="SUPFAM" id="SSF160996">
    <property type="entry name" value="HI0933 insert domain-like"/>
    <property type="match status" value="1"/>
</dbReference>
<reference evidence="6 7" key="1">
    <citation type="submission" date="2015-07" db="EMBL/GenBank/DDBJ databases">
        <title>Genome sequence of Leptolinea tardivitalis DSM 16556.</title>
        <authorList>
            <person name="Hemp J."/>
            <person name="Ward L.M."/>
            <person name="Pace L.A."/>
            <person name="Fischer W.W."/>
        </authorList>
    </citation>
    <scope>NUCLEOTIDE SEQUENCE [LARGE SCALE GENOMIC DNA]</scope>
    <source>
        <strain evidence="6 7">YMTK-2</strain>
    </source>
</reference>
<keyword evidence="2" id="KW-0285">Flavoprotein</keyword>
<sequence length="406" mass="43865">MKIAVIGAGASGMAAALQAAWHGGDVTLIERNETAGRKLLVTGSGRCNITNEAVSAGAYACADGQWMETLLGRFGVRQLIEMLSGMAIPIHKTDDGWYYPLSESAHSVVDAFSCALAMAGVKLLTSSRVNQIRIVEQGFIVRYATGEREWERKFDRVVVAAGGKAYPSLGSRGELYPLLQKLGHTILPVRPALAPLLVDLGDLKSLQGLRLDVKASVWEGHTCLGSSTGNMIFTEWGVNGPAVMNVSHIVSARPESRLTLSLDLLAFVSREFNDLLANKRDSNLPLKVFFEAFFAPKVADVLMKYTRFSENMTLNQLDDKTCKQLESFLKDIRLPIKGVRDFDYCQVSAGGVPVTQVDPSTMESMKVKGLYLTGETLDVVGPCGGYNLQFAFSSGALAGMAAARSV</sequence>
<comment type="cofactor">
    <cofactor evidence="1">
        <name>FAD</name>
        <dbReference type="ChEBI" id="CHEBI:57692"/>
    </cofactor>
</comment>
<dbReference type="AlphaFoldDB" id="A0A0P6WXI9"/>